<gene>
    <name evidence="2" type="ORF">BcDW1_5337</name>
</gene>
<name>M7UQS9_BOTF1</name>
<feature type="compositionally biased region" description="Polar residues" evidence="1">
    <location>
        <begin position="16"/>
        <end position="36"/>
    </location>
</feature>
<dbReference type="EMBL" id="KB707874">
    <property type="protein sequence ID" value="EMR86117.1"/>
    <property type="molecule type" value="Genomic_DNA"/>
</dbReference>
<feature type="region of interest" description="Disordered" evidence="1">
    <location>
        <begin position="89"/>
        <end position="115"/>
    </location>
</feature>
<evidence type="ECO:0000256" key="1">
    <source>
        <dbReference type="SAM" id="MobiDB-lite"/>
    </source>
</evidence>
<feature type="region of interest" description="Disordered" evidence="1">
    <location>
        <begin position="1"/>
        <end position="52"/>
    </location>
</feature>
<organism evidence="2 3">
    <name type="scientific">Botryotinia fuckeliana (strain BcDW1)</name>
    <name type="common">Noble rot fungus</name>
    <name type="synonym">Botrytis cinerea</name>
    <dbReference type="NCBI Taxonomy" id="1290391"/>
    <lineage>
        <taxon>Eukaryota</taxon>
        <taxon>Fungi</taxon>
        <taxon>Dikarya</taxon>
        <taxon>Ascomycota</taxon>
        <taxon>Pezizomycotina</taxon>
        <taxon>Leotiomycetes</taxon>
        <taxon>Helotiales</taxon>
        <taxon>Sclerotiniaceae</taxon>
        <taxon>Botrytis</taxon>
    </lineage>
</organism>
<reference evidence="3" key="1">
    <citation type="journal article" date="2013" name="Genome Announc.">
        <title>Draft genome sequence of Botrytis cinerea BcDW1, inoculum for noble rot of grape berries.</title>
        <authorList>
            <person name="Blanco-Ulate B."/>
            <person name="Allen G."/>
            <person name="Powell A.L."/>
            <person name="Cantu D."/>
        </authorList>
    </citation>
    <scope>NUCLEOTIDE SEQUENCE [LARGE SCALE GENOMIC DNA]</scope>
    <source>
        <strain evidence="3">BcDW1</strain>
    </source>
</reference>
<evidence type="ECO:0000313" key="2">
    <source>
        <dbReference type="EMBL" id="EMR86117.1"/>
    </source>
</evidence>
<accession>M7UQS9</accession>
<dbReference type="OrthoDB" id="3546585at2759"/>
<evidence type="ECO:0000313" key="3">
    <source>
        <dbReference type="Proteomes" id="UP000012045"/>
    </source>
</evidence>
<dbReference type="Proteomes" id="UP000012045">
    <property type="component" value="Unassembled WGS sequence"/>
</dbReference>
<feature type="region of interest" description="Disordered" evidence="1">
    <location>
        <begin position="229"/>
        <end position="286"/>
    </location>
</feature>
<dbReference type="HOGENOM" id="CLU_096903_0_0_1"/>
<feature type="compositionally biased region" description="Basic and acidic residues" evidence="1">
    <location>
        <begin position="249"/>
        <end position="258"/>
    </location>
</feature>
<feature type="compositionally biased region" description="Basic and acidic residues" evidence="1">
    <location>
        <begin position="267"/>
        <end position="286"/>
    </location>
</feature>
<proteinExistence type="predicted"/>
<dbReference type="AlphaFoldDB" id="M7UQS9"/>
<protein>
    <submittedName>
        <fullName evidence="2">Uncharacterized protein</fullName>
    </submittedName>
</protein>
<sequence>MTAPNQIPRLPHDGSPQPTTNSNPQSVSNQNFQSSPYRVPRQDRLLDSIPEEDNLVNTTAAHNQCQVVGASSSQTQTQPVGLSLLPEECPPQSTQSPKPPFKWTNPDPFNTENNNRSARRALASPTRFDSGIDSVAPDSLVSLDSCIDGVAPDSLSSSDSKTNANAPKVSMKQRICNAIRAFGIEIKSRMKLESKSKREQRRARDALRCKSIANGAARAKAEDARMKAQLNVHYDEERRKNSNARRKVKENEMETKAKEQRRKAQEKKRDDQEKRERKEEKKREKK</sequence>